<feature type="region of interest" description="Disordered" evidence="1">
    <location>
        <begin position="85"/>
        <end position="126"/>
    </location>
</feature>
<sequence length="126" mass="14163">MSQPTSISEEAARGRNSRRLLRIENQKGFAVDDKLRQLCVDLVRTTLENDQLSLRDRQAAAAFVLKLCEFNLDRTLLLVEIDSLTGGEESPPTTESNKNFFGNDAHETFEPASEKASFADRETSRD</sequence>
<feature type="compositionally biased region" description="Polar residues" evidence="1">
    <location>
        <begin position="91"/>
        <end position="100"/>
    </location>
</feature>
<accession>A0A5C5V9T7</accession>
<evidence type="ECO:0000313" key="3">
    <source>
        <dbReference type="Proteomes" id="UP000318878"/>
    </source>
</evidence>
<dbReference type="EMBL" id="SJPF01000002">
    <property type="protein sequence ID" value="TWT34703.1"/>
    <property type="molecule type" value="Genomic_DNA"/>
</dbReference>
<dbReference type="Proteomes" id="UP000318878">
    <property type="component" value="Unassembled WGS sequence"/>
</dbReference>
<reference evidence="2 3" key="1">
    <citation type="submission" date="2019-02" db="EMBL/GenBank/DDBJ databases">
        <title>Deep-cultivation of Planctomycetes and their phenomic and genomic characterization uncovers novel biology.</title>
        <authorList>
            <person name="Wiegand S."/>
            <person name="Jogler M."/>
            <person name="Boedeker C."/>
            <person name="Pinto D."/>
            <person name="Vollmers J."/>
            <person name="Rivas-Marin E."/>
            <person name="Kohn T."/>
            <person name="Peeters S.H."/>
            <person name="Heuer A."/>
            <person name="Rast P."/>
            <person name="Oberbeckmann S."/>
            <person name="Bunk B."/>
            <person name="Jeske O."/>
            <person name="Meyerdierks A."/>
            <person name="Storesund J.E."/>
            <person name="Kallscheuer N."/>
            <person name="Luecker S."/>
            <person name="Lage O.M."/>
            <person name="Pohl T."/>
            <person name="Merkel B.J."/>
            <person name="Hornburger P."/>
            <person name="Mueller R.-W."/>
            <person name="Bruemmer F."/>
            <person name="Labrenz M."/>
            <person name="Spormann A.M."/>
            <person name="Op Den Camp H."/>
            <person name="Overmann J."/>
            <person name="Amann R."/>
            <person name="Jetten M.S.M."/>
            <person name="Mascher T."/>
            <person name="Medema M.H."/>
            <person name="Devos D.P."/>
            <person name="Kaster A.-K."/>
            <person name="Ovreas L."/>
            <person name="Rohde M."/>
            <person name="Galperin M.Y."/>
            <person name="Jogler C."/>
        </authorList>
    </citation>
    <scope>NUCLEOTIDE SEQUENCE [LARGE SCALE GENOMIC DNA]</scope>
    <source>
        <strain evidence="2 3">Enr8</strain>
    </source>
</reference>
<protein>
    <submittedName>
        <fullName evidence="2">Uncharacterized protein</fullName>
    </submittedName>
</protein>
<gene>
    <name evidence="2" type="ORF">Enr8_21160</name>
</gene>
<evidence type="ECO:0000313" key="2">
    <source>
        <dbReference type="EMBL" id="TWT34703.1"/>
    </source>
</evidence>
<feature type="compositionally biased region" description="Basic and acidic residues" evidence="1">
    <location>
        <begin position="104"/>
        <end position="126"/>
    </location>
</feature>
<dbReference type="AlphaFoldDB" id="A0A5C5V9T7"/>
<proteinExistence type="predicted"/>
<dbReference type="OrthoDB" id="9966659at2"/>
<organism evidence="2 3">
    <name type="scientific">Blastopirellula retiformator</name>
    <dbReference type="NCBI Taxonomy" id="2527970"/>
    <lineage>
        <taxon>Bacteria</taxon>
        <taxon>Pseudomonadati</taxon>
        <taxon>Planctomycetota</taxon>
        <taxon>Planctomycetia</taxon>
        <taxon>Pirellulales</taxon>
        <taxon>Pirellulaceae</taxon>
        <taxon>Blastopirellula</taxon>
    </lineage>
</organism>
<comment type="caution">
    <text evidence="2">The sequence shown here is derived from an EMBL/GenBank/DDBJ whole genome shotgun (WGS) entry which is preliminary data.</text>
</comment>
<keyword evidence="3" id="KW-1185">Reference proteome</keyword>
<name>A0A5C5V9T7_9BACT</name>
<evidence type="ECO:0000256" key="1">
    <source>
        <dbReference type="SAM" id="MobiDB-lite"/>
    </source>
</evidence>
<dbReference type="RefSeq" id="WP_146431181.1">
    <property type="nucleotide sequence ID" value="NZ_SJPF01000002.1"/>
</dbReference>